<evidence type="ECO:0000256" key="3">
    <source>
        <dbReference type="ARBA" id="ARBA00023163"/>
    </source>
</evidence>
<protein>
    <recommendedName>
        <fullName evidence="5">HTH luxR-type domain-containing protein</fullName>
    </recommendedName>
</protein>
<evidence type="ECO:0000256" key="2">
    <source>
        <dbReference type="ARBA" id="ARBA00023125"/>
    </source>
</evidence>
<dbReference type="PRINTS" id="PR00038">
    <property type="entry name" value="HTHLUXR"/>
</dbReference>
<keyword evidence="2" id="KW-0238">DNA-binding</keyword>
<keyword evidence="1" id="KW-0805">Transcription regulation</keyword>
<dbReference type="Gene3D" id="1.10.10.10">
    <property type="entry name" value="Winged helix-like DNA-binding domain superfamily/Winged helix DNA-binding domain"/>
    <property type="match status" value="1"/>
</dbReference>
<dbReference type="InterPro" id="IPR016032">
    <property type="entry name" value="Sig_transdc_resp-reg_C-effctor"/>
</dbReference>
<dbReference type="PANTHER" id="PTHR44688:SF16">
    <property type="entry name" value="DNA-BINDING TRANSCRIPTIONAL ACTIVATOR DEVR_DOSR"/>
    <property type="match status" value="1"/>
</dbReference>
<dbReference type="EMBL" id="WUEK01000015">
    <property type="protein sequence ID" value="MXG91790.1"/>
    <property type="molecule type" value="Genomic_DNA"/>
</dbReference>
<feature type="domain" description="HTH luxR-type" evidence="5">
    <location>
        <begin position="10"/>
        <end position="75"/>
    </location>
</feature>
<dbReference type="PANTHER" id="PTHR44688">
    <property type="entry name" value="DNA-BINDING TRANSCRIPTIONAL ACTIVATOR DEVR_DOSR"/>
    <property type="match status" value="1"/>
</dbReference>
<evidence type="ECO:0000259" key="5">
    <source>
        <dbReference type="PROSITE" id="PS50043"/>
    </source>
</evidence>
<name>A0A6L7F3I4_9ACTN</name>
<sequence length="78" mass="8403">MSIDQAPRPGTARPDGLTPREVQTLRLIGDGLTNAQIAASTGLSINTVKTYVRSAYRRLDITLRSEAVAWAAANLPPR</sequence>
<gene>
    <name evidence="6" type="ORF">GRQ65_19795</name>
</gene>
<evidence type="ECO:0000313" key="7">
    <source>
        <dbReference type="Proteomes" id="UP000473325"/>
    </source>
</evidence>
<comment type="caution">
    <text evidence="6">The sequence shown here is derived from an EMBL/GenBank/DDBJ whole genome shotgun (WGS) entry which is preliminary data.</text>
</comment>
<dbReference type="Pfam" id="PF00196">
    <property type="entry name" value="GerE"/>
    <property type="match status" value="1"/>
</dbReference>
<dbReference type="AlphaFoldDB" id="A0A6L7F3I4"/>
<evidence type="ECO:0000256" key="4">
    <source>
        <dbReference type="SAM" id="MobiDB-lite"/>
    </source>
</evidence>
<dbReference type="CDD" id="cd06170">
    <property type="entry name" value="LuxR_C_like"/>
    <property type="match status" value="1"/>
</dbReference>
<feature type="region of interest" description="Disordered" evidence="4">
    <location>
        <begin position="1"/>
        <end position="20"/>
    </location>
</feature>
<organism evidence="6 7">
    <name type="scientific">Nocardioides flavescens</name>
    <dbReference type="NCBI Taxonomy" id="2691959"/>
    <lineage>
        <taxon>Bacteria</taxon>
        <taxon>Bacillati</taxon>
        <taxon>Actinomycetota</taxon>
        <taxon>Actinomycetes</taxon>
        <taxon>Propionibacteriales</taxon>
        <taxon>Nocardioidaceae</taxon>
        <taxon>Nocardioides</taxon>
    </lineage>
</organism>
<dbReference type="Proteomes" id="UP000473325">
    <property type="component" value="Unassembled WGS sequence"/>
</dbReference>
<proteinExistence type="predicted"/>
<dbReference type="SMART" id="SM00421">
    <property type="entry name" value="HTH_LUXR"/>
    <property type="match status" value="1"/>
</dbReference>
<evidence type="ECO:0000313" key="6">
    <source>
        <dbReference type="EMBL" id="MXG91790.1"/>
    </source>
</evidence>
<dbReference type="GO" id="GO:0006355">
    <property type="term" value="P:regulation of DNA-templated transcription"/>
    <property type="evidence" value="ECO:0007669"/>
    <property type="project" value="InterPro"/>
</dbReference>
<dbReference type="SUPFAM" id="SSF46894">
    <property type="entry name" value="C-terminal effector domain of the bipartite response regulators"/>
    <property type="match status" value="1"/>
</dbReference>
<dbReference type="PROSITE" id="PS50043">
    <property type="entry name" value="HTH_LUXR_2"/>
    <property type="match status" value="1"/>
</dbReference>
<dbReference type="InterPro" id="IPR036388">
    <property type="entry name" value="WH-like_DNA-bd_sf"/>
</dbReference>
<evidence type="ECO:0000256" key="1">
    <source>
        <dbReference type="ARBA" id="ARBA00023015"/>
    </source>
</evidence>
<dbReference type="RefSeq" id="WP_160879726.1">
    <property type="nucleotide sequence ID" value="NZ_WUEK01000015.1"/>
</dbReference>
<dbReference type="GO" id="GO:0003677">
    <property type="term" value="F:DNA binding"/>
    <property type="evidence" value="ECO:0007669"/>
    <property type="project" value="UniProtKB-KW"/>
</dbReference>
<keyword evidence="7" id="KW-1185">Reference proteome</keyword>
<keyword evidence="3" id="KW-0804">Transcription</keyword>
<dbReference type="InterPro" id="IPR000792">
    <property type="entry name" value="Tscrpt_reg_LuxR_C"/>
</dbReference>
<reference evidence="6 7" key="1">
    <citation type="submission" date="2019-12" db="EMBL/GenBank/DDBJ databases">
        <authorList>
            <person name="Kun Z."/>
        </authorList>
    </citation>
    <scope>NUCLEOTIDE SEQUENCE [LARGE SCALE GENOMIC DNA]</scope>
    <source>
        <strain evidence="6 7">YIM 123512</strain>
    </source>
</reference>
<accession>A0A6L7F3I4</accession>
<dbReference type="PROSITE" id="PS00622">
    <property type="entry name" value="HTH_LUXR_1"/>
    <property type="match status" value="1"/>
</dbReference>